<dbReference type="AlphaFoldDB" id="A0A4R3KL68"/>
<comment type="caution">
    <text evidence="4">The sequence shown here is derived from an EMBL/GenBank/DDBJ whole genome shotgun (WGS) entry which is preliminary data.</text>
</comment>
<protein>
    <submittedName>
        <fullName evidence="4">F5/8 type C domain-containing protein</fullName>
    </submittedName>
</protein>
<proteinExistence type="predicted"/>
<evidence type="ECO:0000313" key="4">
    <source>
        <dbReference type="EMBL" id="TCS84290.1"/>
    </source>
</evidence>
<dbReference type="Pfam" id="PF00754">
    <property type="entry name" value="F5_F8_type_C"/>
    <property type="match status" value="1"/>
</dbReference>
<evidence type="ECO:0000256" key="2">
    <source>
        <dbReference type="SAM" id="SignalP"/>
    </source>
</evidence>
<dbReference type="Gene3D" id="2.60.120.260">
    <property type="entry name" value="Galactose-binding domain-like"/>
    <property type="match status" value="1"/>
</dbReference>
<keyword evidence="2" id="KW-0732">Signal</keyword>
<feature type="signal peptide" evidence="2">
    <location>
        <begin position="1"/>
        <end position="23"/>
    </location>
</feature>
<name>A0A4R3KL68_9SPHI</name>
<keyword evidence="5" id="KW-1185">Reference proteome</keyword>
<evidence type="ECO:0000259" key="3">
    <source>
        <dbReference type="PROSITE" id="PS50022"/>
    </source>
</evidence>
<dbReference type="Proteomes" id="UP000295807">
    <property type="component" value="Unassembled WGS sequence"/>
</dbReference>
<dbReference type="PROSITE" id="PS51257">
    <property type="entry name" value="PROKAR_LIPOPROTEIN"/>
    <property type="match status" value="1"/>
</dbReference>
<feature type="region of interest" description="Disordered" evidence="1">
    <location>
        <begin position="323"/>
        <end position="345"/>
    </location>
</feature>
<dbReference type="OrthoDB" id="792783at2"/>
<dbReference type="PROSITE" id="PS50022">
    <property type="entry name" value="FA58C_3"/>
    <property type="match status" value="1"/>
</dbReference>
<evidence type="ECO:0000313" key="5">
    <source>
        <dbReference type="Proteomes" id="UP000295807"/>
    </source>
</evidence>
<evidence type="ECO:0000256" key="1">
    <source>
        <dbReference type="SAM" id="MobiDB-lite"/>
    </source>
</evidence>
<dbReference type="RefSeq" id="WP_132130741.1">
    <property type="nucleotide sequence ID" value="NZ_CP042432.1"/>
</dbReference>
<dbReference type="InterPro" id="IPR008979">
    <property type="entry name" value="Galactose-bd-like_sf"/>
</dbReference>
<feature type="domain" description="F5/8 type C" evidence="3">
    <location>
        <begin position="305"/>
        <end position="455"/>
    </location>
</feature>
<organism evidence="4 5">
    <name type="scientific">Anseongella ginsenosidimutans</name>
    <dbReference type="NCBI Taxonomy" id="496056"/>
    <lineage>
        <taxon>Bacteria</taxon>
        <taxon>Pseudomonadati</taxon>
        <taxon>Bacteroidota</taxon>
        <taxon>Sphingobacteriia</taxon>
        <taxon>Sphingobacteriales</taxon>
        <taxon>Sphingobacteriaceae</taxon>
        <taxon>Anseongella</taxon>
    </lineage>
</organism>
<dbReference type="InterPro" id="IPR000421">
    <property type="entry name" value="FA58C"/>
</dbReference>
<accession>A0A4R3KL68</accession>
<reference evidence="4 5" key="1">
    <citation type="submission" date="2019-03" db="EMBL/GenBank/DDBJ databases">
        <title>Genomic Encyclopedia of Type Strains, Phase IV (KMG-IV): sequencing the most valuable type-strain genomes for metagenomic binning, comparative biology and taxonomic classification.</title>
        <authorList>
            <person name="Goeker M."/>
        </authorList>
    </citation>
    <scope>NUCLEOTIDE SEQUENCE [LARGE SCALE GENOMIC DNA]</scope>
    <source>
        <strain evidence="4 5">DSM 21100</strain>
    </source>
</reference>
<gene>
    <name evidence="4" type="ORF">EDD80_12210</name>
</gene>
<feature type="chain" id="PRO_5020586947" evidence="2">
    <location>
        <begin position="24"/>
        <end position="456"/>
    </location>
</feature>
<dbReference type="SUPFAM" id="SSF49785">
    <property type="entry name" value="Galactose-binding domain-like"/>
    <property type="match status" value="1"/>
</dbReference>
<sequence length="456" mass="48932">MNRTIIYSSGVLAVLATSLVSCSESELEDFRQEGVSPVTVNAGSVAGEPVANNETIVVQWQVDLSGPAQKAFDIGVELNTDTVLALIAGGDLENTVALGGDDLVVPTHLKVPYGVESAVLEVQIGRTILERSFGKQVAFALRLMDPGKGNTIGKTTGLIVLNTADILTQEDLHYVSFENGGGGQLVVGNRQNYVVTSAGVQVPLNLSLSGSPSRSFSARAVLNSDTIAGLIDQGVLPANTIELPEDSYTLDTVAVMGGNETTAPLNLVIPWPTLEENVGSILTLAVDLVDPTRHVLHPENSRVIIVIDPLNVVESDVTADGTLSVSKDNNGGPGAGEGSPKVVDGNSDTKFLNEYSNDLWMKLEYAEPVIVRAYTLTSANDADTRDPKDWKLQGSNDGTTWTQLDSRSGETFSERFQTRRFDFDNSTAYKYYRIDITANNGSSLFQLAEWRLIRVP</sequence>
<dbReference type="EMBL" id="SMAD01000022">
    <property type="protein sequence ID" value="TCS84290.1"/>
    <property type="molecule type" value="Genomic_DNA"/>
</dbReference>